<comment type="subcellular location">
    <subcellularLocation>
        <location evidence="1">Membrane</location>
    </subcellularLocation>
</comment>
<evidence type="ECO:0000256" key="1">
    <source>
        <dbReference type="ARBA" id="ARBA00004370"/>
    </source>
</evidence>
<feature type="signal peptide" evidence="8">
    <location>
        <begin position="1"/>
        <end position="23"/>
    </location>
</feature>
<proteinExistence type="predicted"/>
<keyword evidence="2" id="KW-0813">Transport</keyword>
<dbReference type="AlphaFoldDB" id="A0AAE1N7W4"/>
<accession>A0AAE1N7W4</accession>
<comment type="caution">
    <text evidence="10">The sequence shown here is derived from an EMBL/GenBank/DDBJ whole genome shotgun (WGS) entry which is preliminary data.</text>
</comment>
<evidence type="ECO:0000256" key="4">
    <source>
        <dbReference type="ARBA" id="ARBA00022982"/>
    </source>
</evidence>
<keyword evidence="4" id="KW-0249">Electron transport</keyword>
<evidence type="ECO:0000256" key="7">
    <source>
        <dbReference type="SAM" id="Phobius"/>
    </source>
</evidence>
<dbReference type="GO" id="GO:0016020">
    <property type="term" value="C:membrane"/>
    <property type="evidence" value="ECO:0007669"/>
    <property type="project" value="UniProtKB-SubCell"/>
</dbReference>
<dbReference type="Proteomes" id="UP001293593">
    <property type="component" value="Unassembled WGS sequence"/>
</dbReference>
<keyword evidence="6 7" id="KW-0472">Membrane</keyword>
<evidence type="ECO:0000256" key="2">
    <source>
        <dbReference type="ARBA" id="ARBA00022448"/>
    </source>
</evidence>
<feature type="transmembrane region" description="Helical" evidence="7">
    <location>
        <begin position="167"/>
        <end position="186"/>
    </location>
</feature>
<dbReference type="Gene3D" id="1.20.120.1770">
    <property type="match status" value="1"/>
</dbReference>
<feature type="chain" id="PRO_5042023974" description="Cytochrome b561 domain-containing protein" evidence="8">
    <location>
        <begin position="24"/>
        <end position="261"/>
    </location>
</feature>
<sequence>MACYRLIFVASSFVVFFLGVCTAQTSSSSGKHVHHHHLLLQNETKILKKAESQGSDMEVNVTVVQSPETPKTTDSISQKPHPPLFPHHQRHLQNVQWTLSFIGWGSLIVIGVIVARYFRRFPMECDEWYPVHTLCQTSGYLVGIVGWCLSLLLGPSSKHYSSKSQRILNIIAFIFLSLQMLSIFVRTKKEGYIKWWSICHKSLGYAIVAIIIANNILEGINYESESGGKLNLVSVAILALLLLIAFSLEIFRCIKSRLFIL</sequence>
<evidence type="ECO:0000259" key="9">
    <source>
        <dbReference type="SMART" id="SM00665"/>
    </source>
</evidence>
<feature type="transmembrane region" description="Helical" evidence="7">
    <location>
        <begin position="139"/>
        <end position="155"/>
    </location>
</feature>
<dbReference type="PANTHER" id="PTHR23130">
    <property type="entry name" value="CYTOCHROME B561 AND DOMON DOMAIN-CONTAINING PROTEIN"/>
    <property type="match status" value="1"/>
</dbReference>
<dbReference type="CDD" id="cd08760">
    <property type="entry name" value="Cyt_b561_FRRS1_like"/>
    <property type="match status" value="1"/>
</dbReference>
<name>A0AAE1N7W4_9FABA</name>
<evidence type="ECO:0000256" key="3">
    <source>
        <dbReference type="ARBA" id="ARBA00022692"/>
    </source>
</evidence>
<protein>
    <recommendedName>
        <fullName evidence="9">Cytochrome b561 domain-containing protein</fullName>
    </recommendedName>
</protein>
<evidence type="ECO:0000256" key="8">
    <source>
        <dbReference type="SAM" id="SignalP"/>
    </source>
</evidence>
<feature type="transmembrane region" description="Helical" evidence="7">
    <location>
        <begin position="232"/>
        <end position="251"/>
    </location>
</feature>
<keyword evidence="8" id="KW-0732">Signal</keyword>
<dbReference type="InterPro" id="IPR006593">
    <property type="entry name" value="Cyt_b561/ferric_Rdtase_TM"/>
</dbReference>
<evidence type="ECO:0000313" key="11">
    <source>
        <dbReference type="Proteomes" id="UP001293593"/>
    </source>
</evidence>
<dbReference type="SMART" id="SM00665">
    <property type="entry name" value="B561"/>
    <property type="match status" value="1"/>
</dbReference>
<organism evidence="10 11">
    <name type="scientific">Acacia crassicarpa</name>
    <name type="common">northern wattle</name>
    <dbReference type="NCBI Taxonomy" id="499986"/>
    <lineage>
        <taxon>Eukaryota</taxon>
        <taxon>Viridiplantae</taxon>
        <taxon>Streptophyta</taxon>
        <taxon>Embryophyta</taxon>
        <taxon>Tracheophyta</taxon>
        <taxon>Spermatophyta</taxon>
        <taxon>Magnoliopsida</taxon>
        <taxon>eudicotyledons</taxon>
        <taxon>Gunneridae</taxon>
        <taxon>Pentapetalae</taxon>
        <taxon>rosids</taxon>
        <taxon>fabids</taxon>
        <taxon>Fabales</taxon>
        <taxon>Fabaceae</taxon>
        <taxon>Caesalpinioideae</taxon>
        <taxon>mimosoid clade</taxon>
        <taxon>Acacieae</taxon>
        <taxon>Acacia</taxon>
    </lineage>
</organism>
<evidence type="ECO:0000256" key="6">
    <source>
        <dbReference type="ARBA" id="ARBA00023136"/>
    </source>
</evidence>
<evidence type="ECO:0000313" key="10">
    <source>
        <dbReference type="EMBL" id="KAK4284336.1"/>
    </source>
</evidence>
<dbReference type="PANTHER" id="PTHR23130:SF153">
    <property type="entry name" value="CYTOCHROME B561 DOMAIN-CONTAINING PROTEIN"/>
    <property type="match status" value="1"/>
</dbReference>
<feature type="domain" description="Cytochrome b561" evidence="9">
    <location>
        <begin position="98"/>
        <end position="220"/>
    </location>
</feature>
<keyword evidence="5 7" id="KW-1133">Transmembrane helix</keyword>
<gene>
    <name evidence="10" type="ORF">QN277_001184</name>
</gene>
<evidence type="ECO:0000256" key="5">
    <source>
        <dbReference type="ARBA" id="ARBA00022989"/>
    </source>
</evidence>
<feature type="transmembrane region" description="Helical" evidence="7">
    <location>
        <begin position="198"/>
        <end position="217"/>
    </location>
</feature>
<dbReference type="EMBL" id="JAWXYG010000001">
    <property type="protein sequence ID" value="KAK4284336.1"/>
    <property type="molecule type" value="Genomic_DNA"/>
</dbReference>
<keyword evidence="3 7" id="KW-0812">Transmembrane</keyword>
<keyword evidence="11" id="KW-1185">Reference proteome</keyword>
<reference evidence="10" key="1">
    <citation type="submission" date="2023-10" db="EMBL/GenBank/DDBJ databases">
        <title>Chromosome-level genome of the transformable northern wattle, Acacia crassicarpa.</title>
        <authorList>
            <person name="Massaro I."/>
            <person name="Sinha N.R."/>
            <person name="Poethig S."/>
            <person name="Leichty A.R."/>
        </authorList>
    </citation>
    <scope>NUCLEOTIDE SEQUENCE</scope>
    <source>
        <strain evidence="10">Acra3RX</strain>
        <tissue evidence="10">Leaf</tissue>
    </source>
</reference>
<feature type="transmembrane region" description="Helical" evidence="7">
    <location>
        <begin position="97"/>
        <end position="118"/>
    </location>
</feature>